<evidence type="ECO:0000313" key="2">
    <source>
        <dbReference type="Proteomes" id="UP000186756"/>
    </source>
</evidence>
<name>A0A1Q9X346_PSERE</name>
<accession>A0A1Q9X346</accession>
<comment type="caution">
    <text evidence="1">The sequence shown here is derived from an EMBL/GenBank/DDBJ whole genome shotgun (WGS) entry which is preliminary data.</text>
</comment>
<protein>
    <submittedName>
        <fullName evidence="1">Uncharacterized protein</fullName>
    </submittedName>
</protein>
<sequence>MRPVGGRKRTAMVIHFRCYDDYYNLQILSEAYYQKYFSKGDQGVLGAYPAAGGDTTSFNLLDSHQQIITLDDLSSDQATVHLKARNAAIIKKEIWRDPAYSTCFTDKSGDIATFKLDILERKVSSPAGSTPYS</sequence>
<dbReference type="EMBL" id="MSTQ01000002">
    <property type="protein sequence ID" value="OLU05385.1"/>
    <property type="molecule type" value="Genomic_DNA"/>
</dbReference>
<dbReference type="AlphaFoldDB" id="A0A1Q9X346"/>
<keyword evidence="2" id="KW-1185">Reference proteome</keyword>
<evidence type="ECO:0000313" key="1">
    <source>
        <dbReference type="EMBL" id="OLU05385.1"/>
    </source>
</evidence>
<dbReference type="Proteomes" id="UP000186756">
    <property type="component" value="Unassembled WGS sequence"/>
</dbReference>
<organism evidence="1 2">
    <name type="scientific">Pseudomonas reinekei</name>
    <dbReference type="NCBI Taxonomy" id="395598"/>
    <lineage>
        <taxon>Bacteria</taxon>
        <taxon>Pseudomonadati</taxon>
        <taxon>Pseudomonadota</taxon>
        <taxon>Gammaproteobacteria</taxon>
        <taxon>Pseudomonadales</taxon>
        <taxon>Pseudomonadaceae</taxon>
        <taxon>Pseudomonas</taxon>
    </lineage>
</organism>
<reference evidence="1" key="1">
    <citation type="submission" date="2017-01" db="EMBL/GenBank/DDBJ databases">
        <authorList>
            <person name="Poblete-Castro I."/>
        </authorList>
    </citation>
    <scope>NUCLEOTIDE SEQUENCE [LARGE SCALE GENOMIC DNA]</scope>
    <source>
        <strain evidence="1">MT1</strain>
    </source>
</reference>
<gene>
    <name evidence="1" type="ORF">BVK86_03685</name>
</gene>
<proteinExistence type="predicted"/>